<sequence length="998" mass="105065">MTVSEDAVSAVAAAAAALEGTTKGTSNAELAGADVSGNFDTLRGAPPKLEDSDKKKSFSSRPVSTISGNSMTSVDDSQEPAGKQMETQDSLSAMPTPRNTFLCPPTGINLPDSEPTQTSVTQSPTAIPDWASEQHQQQLQMLLEKKGIPQEGSRHSSAHEERRVPTAPSYDDSYCLLSQPESLVGYGLDSREAAIAQLRRLACADRRGAAAPEAHVPPLLAPSVDALSCLEDALMGVLARRSVPNRTLAFRGQKGGGAGFSATSTSATGIGSSASILSAAGKSSRRKQRMSMMSGGQDGSAGGAVADDRRSTRSRVSVMSGDLANGLSLGATPYSELNAHMERLTACITRLKVAASPDSAGLAKPPGGGTSRPPSHRRQSSVGSLGAKSFSSAQSVLGVPMGSESTPPPVPMHPDAMQLKSPSHTRLPPVNENPSMEDAASAGAAADDAIRPRSSSHASVVSGASTESRRRIVVNEVPKSSQYPNLFGHSVLPTIDSQERPPTKPTAPSVAAASIHSSHSESSQTSGRALQAVPFGEPVSPPEFDRASSVLSKPMSKSGIGVGPSAGGSSGSNSSSAAKVANAPAITVREITPASRLALWLNMHSTVEVSKPSLWRRKQWHRRFAIFAGNVIYLYKSSSPAATALSVIRLNPHTIVCVNDSFQGRSWVIEVTQPPLSIDSQTPSSPALSFTSSAGGPLAQTPQSWYLQTEMRSEMITLLKQLKGAVSELQVQPDVERKEEERLRNRRRKQRKEAKTKTDVCPWEVDEFTGAPSSSEASDYSDCSDDDYHASAQGMYRIPDEDLYPSEDEVSAMQLDDSKRLEAYSMGGNAKSTRPAMLNVSDYTGTGGIAEWGAHRLQVPFSNSAHAPGSNPVKLRSFSTDPSATSGGRRPSLADALAPPPSAMQELTPVPRYSPATSPKTPPAVTSRSRSILGSGFSAMRNSMMLRSDASALIDQMFASASRELSGSADSQKGRNGSLVSPGSKSDGTSLFVVREED</sequence>
<feature type="region of interest" description="Disordered" evidence="1">
    <location>
        <begin position="356"/>
        <end position="468"/>
    </location>
</feature>
<feature type="compositionally biased region" description="Basic and acidic residues" evidence="1">
    <location>
        <begin position="148"/>
        <end position="164"/>
    </location>
</feature>
<feature type="compositionally biased region" description="Polar residues" evidence="1">
    <location>
        <begin position="877"/>
        <end position="886"/>
    </location>
</feature>
<feature type="compositionally biased region" description="Low complexity" evidence="1">
    <location>
        <begin position="455"/>
        <end position="465"/>
    </location>
</feature>
<dbReference type="Proteomes" id="UP001149813">
    <property type="component" value="Unassembled WGS sequence"/>
</dbReference>
<feature type="region of interest" description="Disordered" evidence="1">
    <location>
        <begin position="148"/>
        <end position="169"/>
    </location>
</feature>
<dbReference type="SUPFAM" id="SSF50729">
    <property type="entry name" value="PH domain-like"/>
    <property type="match status" value="1"/>
</dbReference>
<feature type="compositionally biased region" description="Low complexity" evidence="1">
    <location>
        <begin position="438"/>
        <end position="447"/>
    </location>
</feature>
<proteinExistence type="predicted"/>
<feature type="region of interest" description="Disordered" evidence="1">
    <location>
        <begin position="863"/>
        <end position="930"/>
    </location>
</feature>
<keyword evidence="3" id="KW-1185">Reference proteome</keyword>
<feature type="compositionally biased region" description="Polar residues" evidence="1">
    <location>
        <begin position="114"/>
        <end position="125"/>
    </location>
</feature>
<feature type="compositionally biased region" description="Polar residues" evidence="1">
    <location>
        <begin position="59"/>
        <end position="75"/>
    </location>
</feature>
<name>A0A9W8CTR5_9FUNG</name>
<dbReference type="AlphaFoldDB" id="A0A9W8CTR5"/>
<feature type="compositionally biased region" description="Low complexity" evidence="1">
    <location>
        <begin position="507"/>
        <end position="526"/>
    </location>
</feature>
<dbReference type="EMBL" id="JANBOJ010000081">
    <property type="protein sequence ID" value="KAJ1723102.1"/>
    <property type="molecule type" value="Genomic_DNA"/>
</dbReference>
<evidence type="ECO:0008006" key="4">
    <source>
        <dbReference type="Google" id="ProtNLM"/>
    </source>
</evidence>
<accession>A0A9W8CTR5</accession>
<organism evidence="2 3">
    <name type="scientific">Coemansia erecta</name>
    <dbReference type="NCBI Taxonomy" id="147472"/>
    <lineage>
        <taxon>Eukaryota</taxon>
        <taxon>Fungi</taxon>
        <taxon>Fungi incertae sedis</taxon>
        <taxon>Zoopagomycota</taxon>
        <taxon>Kickxellomycotina</taxon>
        <taxon>Kickxellomycetes</taxon>
        <taxon>Kickxellales</taxon>
        <taxon>Kickxellaceae</taxon>
        <taxon>Coemansia</taxon>
    </lineage>
</organism>
<dbReference type="InterPro" id="IPR011993">
    <property type="entry name" value="PH-like_dom_sf"/>
</dbReference>
<evidence type="ECO:0000313" key="2">
    <source>
        <dbReference type="EMBL" id="KAJ1723102.1"/>
    </source>
</evidence>
<feature type="region of interest" description="Disordered" evidence="1">
    <location>
        <begin position="492"/>
        <end position="577"/>
    </location>
</feature>
<feature type="region of interest" description="Disordered" evidence="1">
    <location>
        <begin position="280"/>
        <end position="318"/>
    </location>
</feature>
<feature type="compositionally biased region" description="Polar residues" evidence="1">
    <location>
        <begin position="915"/>
        <end position="930"/>
    </location>
</feature>
<feature type="compositionally biased region" description="Polar residues" evidence="1">
    <location>
        <begin position="85"/>
        <end position="99"/>
    </location>
</feature>
<feature type="region of interest" description="Disordered" evidence="1">
    <location>
        <begin position="962"/>
        <end position="998"/>
    </location>
</feature>
<gene>
    <name evidence="2" type="ORF">LPJ53_002543</name>
</gene>
<dbReference type="Gene3D" id="2.30.29.30">
    <property type="entry name" value="Pleckstrin-homology domain (PH domain)/Phosphotyrosine-binding domain (PTB)"/>
    <property type="match status" value="1"/>
</dbReference>
<feature type="region of interest" description="Disordered" evidence="1">
    <location>
        <begin position="732"/>
        <end position="758"/>
    </location>
</feature>
<comment type="caution">
    <text evidence="2">The sequence shown here is derived from an EMBL/GenBank/DDBJ whole genome shotgun (WGS) entry which is preliminary data.</text>
</comment>
<evidence type="ECO:0000313" key="3">
    <source>
        <dbReference type="Proteomes" id="UP001149813"/>
    </source>
</evidence>
<evidence type="ECO:0000256" key="1">
    <source>
        <dbReference type="SAM" id="MobiDB-lite"/>
    </source>
</evidence>
<feature type="compositionally biased region" description="Gly residues" evidence="1">
    <location>
        <begin position="560"/>
        <end position="570"/>
    </location>
</feature>
<reference evidence="2" key="1">
    <citation type="submission" date="2022-07" db="EMBL/GenBank/DDBJ databases">
        <title>Phylogenomic reconstructions and comparative analyses of Kickxellomycotina fungi.</title>
        <authorList>
            <person name="Reynolds N.K."/>
            <person name="Stajich J.E."/>
            <person name="Barry K."/>
            <person name="Grigoriev I.V."/>
            <person name="Crous P."/>
            <person name="Smith M.E."/>
        </authorList>
    </citation>
    <scope>NUCLEOTIDE SEQUENCE</scope>
    <source>
        <strain evidence="2">NBRC 32514</strain>
    </source>
</reference>
<protein>
    <recommendedName>
        <fullName evidence="4">PH domain-containing protein</fullName>
    </recommendedName>
</protein>
<feature type="compositionally biased region" description="Polar residues" evidence="1">
    <location>
        <begin position="963"/>
        <end position="989"/>
    </location>
</feature>
<feature type="compositionally biased region" description="Basic and acidic residues" evidence="1">
    <location>
        <begin position="734"/>
        <end position="743"/>
    </location>
</feature>
<feature type="region of interest" description="Disordered" evidence="1">
    <location>
        <begin position="21"/>
        <end position="125"/>
    </location>
</feature>
<dbReference type="OrthoDB" id="185175at2759"/>